<dbReference type="Proteomes" id="UP000291116">
    <property type="component" value="Unassembled WGS sequence"/>
</dbReference>
<name>A0A448Z136_9STRA</name>
<reference evidence="1 2" key="1">
    <citation type="submission" date="2019-01" db="EMBL/GenBank/DDBJ databases">
        <authorList>
            <person name="Ferrante I. M."/>
        </authorList>
    </citation>
    <scope>NUCLEOTIDE SEQUENCE [LARGE SCALE GENOMIC DNA]</scope>
    <source>
        <strain evidence="1 2">B856</strain>
    </source>
</reference>
<evidence type="ECO:0000313" key="2">
    <source>
        <dbReference type="Proteomes" id="UP000291116"/>
    </source>
</evidence>
<evidence type="ECO:0000313" key="1">
    <source>
        <dbReference type="EMBL" id="VEU35793.1"/>
    </source>
</evidence>
<dbReference type="AlphaFoldDB" id="A0A448Z136"/>
<keyword evidence="2" id="KW-1185">Reference proteome</keyword>
<proteinExistence type="predicted"/>
<organism evidence="1 2">
    <name type="scientific">Pseudo-nitzschia multistriata</name>
    <dbReference type="NCBI Taxonomy" id="183589"/>
    <lineage>
        <taxon>Eukaryota</taxon>
        <taxon>Sar</taxon>
        <taxon>Stramenopiles</taxon>
        <taxon>Ochrophyta</taxon>
        <taxon>Bacillariophyta</taxon>
        <taxon>Bacillariophyceae</taxon>
        <taxon>Bacillariophycidae</taxon>
        <taxon>Bacillariales</taxon>
        <taxon>Bacillariaceae</taxon>
        <taxon>Pseudo-nitzschia</taxon>
    </lineage>
</organism>
<gene>
    <name evidence="1" type="ORF">PSNMU_V1.4_AUG-EV-PASAV3_0025390</name>
</gene>
<sequence length="97" mass="10957">MRATSRDTKAVFSPQFMTTRLRIFKVVFGTVALLLDRIGTLRDFIETPLIFDDELCIPIASLLLVLRGATRMSVSLLLDLRGAARTKEPELSLFDDR</sequence>
<dbReference type="EMBL" id="CAACVS010000069">
    <property type="protein sequence ID" value="VEU35793.1"/>
    <property type="molecule type" value="Genomic_DNA"/>
</dbReference>
<accession>A0A448Z136</accession>
<protein>
    <submittedName>
        <fullName evidence="1">Uncharacterized protein</fullName>
    </submittedName>
</protein>